<evidence type="ECO:0000256" key="1">
    <source>
        <dbReference type="SAM" id="SignalP"/>
    </source>
</evidence>
<proteinExistence type="predicted"/>
<evidence type="ECO:0000259" key="2">
    <source>
        <dbReference type="Pfam" id="PF13360"/>
    </source>
</evidence>
<dbReference type="PANTHER" id="PTHR34512">
    <property type="entry name" value="CELL SURFACE PROTEIN"/>
    <property type="match status" value="1"/>
</dbReference>
<dbReference type="Gene3D" id="2.40.10.480">
    <property type="match status" value="1"/>
</dbReference>
<dbReference type="InterPro" id="IPR015943">
    <property type="entry name" value="WD40/YVTN_repeat-like_dom_sf"/>
</dbReference>
<evidence type="ECO:0000313" key="4">
    <source>
        <dbReference type="Proteomes" id="UP000320672"/>
    </source>
</evidence>
<feature type="signal peptide" evidence="1">
    <location>
        <begin position="1"/>
        <end position="21"/>
    </location>
</feature>
<feature type="domain" description="Pyrrolo-quinoline quinone repeat" evidence="2">
    <location>
        <begin position="150"/>
        <end position="345"/>
    </location>
</feature>
<evidence type="ECO:0000313" key="3">
    <source>
        <dbReference type="EMBL" id="QDS94975.1"/>
    </source>
</evidence>
<dbReference type="Pfam" id="PF13360">
    <property type="entry name" value="PQQ_2"/>
    <property type="match status" value="1"/>
</dbReference>
<dbReference type="InterPro" id="IPR011047">
    <property type="entry name" value="Quinoprotein_ADH-like_sf"/>
</dbReference>
<dbReference type="PANTHER" id="PTHR34512:SF30">
    <property type="entry name" value="OUTER MEMBRANE PROTEIN ASSEMBLY FACTOR BAMB"/>
    <property type="match status" value="1"/>
</dbReference>
<dbReference type="Proteomes" id="UP000320672">
    <property type="component" value="Chromosome"/>
</dbReference>
<keyword evidence="1" id="KW-0732">Signal</keyword>
<protein>
    <submittedName>
        <fullName evidence="3">Outer membrane biogenesis protein BamB</fullName>
    </submittedName>
</protein>
<dbReference type="SUPFAM" id="SSF50998">
    <property type="entry name" value="Quinoprotein alcohol dehydrogenase-like"/>
    <property type="match status" value="1"/>
</dbReference>
<dbReference type="KEGG" id="rml:FF011L_37590"/>
<keyword evidence="4" id="KW-1185">Reference proteome</keyword>
<name>A0A517MJ97_9BACT</name>
<reference evidence="3 4" key="1">
    <citation type="submission" date="2019-02" db="EMBL/GenBank/DDBJ databases">
        <title>Deep-cultivation of Planctomycetes and their phenomic and genomic characterization uncovers novel biology.</title>
        <authorList>
            <person name="Wiegand S."/>
            <person name="Jogler M."/>
            <person name="Boedeker C."/>
            <person name="Pinto D."/>
            <person name="Vollmers J."/>
            <person name="Rivas-Marin E."/>
            <person name="Kohn T."/>
            <person name="Peeters S.H."/>
            <person name="Heuer A."/>
            <person name="Rast P."/>
            <person name="Oberbeckmann S."/>
            <person name="Bunk B."/>
            <person name="Jeske O."/>
            <person name="Meyerdierks A."/>
            <person name="Storesund J.E."/>
            <person name="Kallscheuer N."/>
            <person name="Luecker S."/>
            <person name="Lage O.M."/>
            <person name="Pohl T."/>
            <person name="Merkel B.J."/>
            <person name="Hornburger P."/>
            <person name="Mueller R.-W."/>
            <person name="Bruemmer F."/>
            <person name="Labrenz M."/>
            <person name="Spormann A.M."/>
            <person name="Op den Camp H."/>
            <person name="Overmann J."/>
            <person name="Amann R."/>
            <person name="Jetten M.S.M."/>
            <person name="Mascher T."/>
            <person name="Medema M.H."/>
            <person name="Devos D.P."/>
            <person name="Kaster A.-K."/>
            <person name="Ovreas L."/>
            <person name="Rohde M."/>
            <person name="Galperin M.Y."/>
            <person name="Jogler C."/>
        </authorList>
    </citation>
    <scope>NUCLEOTIDE SEQUENCE [LARGE SCALE GENOMIC DNA]</scope>
    <source>
        <strain evidence="3 4">FF011L</strain>
    </source>
</reference>
<dbReference type="Gene3D" id="2.130.10.10">
    <property type="entry name" value="YVTN repeat-like/Quinoprotein amine dehydrogenase"/>
    <property type="match status" value="1"/>
</dbReference>
<dbReference type="EMBL" id="CP036262">
    <property type="protein sequence ID" value="QDS94975.1"/>
    <property type="molecule type" value="Genomic_DNA"/>
</dbReference>
<dbReference type="InterPro" id="IPR002372">
    <property type="entry name" value="PQQ_rpt_dom"/>
</dbReference>
<feature type="chain" id="PRO_5022083181" evidence="1">
    <location>
        <begin position="22"/>
        <end position="435"/>
    </location>
</feature>
<gene>
    <name evidence="3" type="ORF">FF011L_37590</name>
</gene>
<dbReference type="AlphaFoldDB" id="A0A517MJ97"/>
<dbReference type="RefSeq" id="WP_145352900.1">
    <property type="nucleotide sequence ID" value="NZ_CP036262.1"/>
</dbReference>
<dbReference type="OrthoDB" id="244732at2"/>
<organism evidence="3 4">
    <name type="scientific">Roseimaritima multifibrata</name>
    <dbReference type="NCBI Taxonomy" id="1930274"/>
    <lineage>
        <taxon>Bacteria</taxon>
        <taxon>Pseudomonadati</taxon>
        <taxon>Planctomycetota</taxon>
        <taxon>Planctomycetia</taxon>
        <taxon>Pirellulales</taxon>
        <taxon>Pirellulaceae</taxon>
        <taxon>Roseimaritima</taxon>
    </lineage>
</organism>
<sequence length="435" mass="47337" precursor="true">MPLLRFLAGLLVVAAPCVASADDWLRFRGPNGSGIAASEEMPPAEWASDKNVQWSRDLPGPGHSCPIVVGDKVILTYWTGYGLQREQPGEQSALRLHLICLNRSTGATLWDQEIQPQLPEEQYGGMFAEHGYASHTPVSDGEKVYCFFGKSGVHAFDLEGNQLWSHEVGDGLDPRRWGSASSLILFNDVLIVTAGPESGSLFGLNKHDGTQIWKQEVGLSGMWGTPILSQVDQNRTDLVLAVPDEIWGMNPENGKLRWFADGISGDQMNGSPIEVDGVIYAMDGRSGEAVAIRGGGKGDVNDSHLVWRENHRARISTPVHYQGRLYWVASGVLNCIDAKTGSQVYQERLATGNAAGQNRRGRRGGQDYSSPVVAGNRLYFFNRQGGGSVVELSDQFKLLASNTLDGDNGDFTATPAIADGQLFVRTTNRIYCIAE</sequence>
<accession>A0A517MJ97</accession>